<gene>
    <name evidence="2" type="ORF">EYF80_029874</name>
</gene>
<proteinExistence type="predicted"/>
<accession>A0A4Z2H212</accession>
<evidence type="ECO:0000313" key="3">
    <source>
        <dbReference type="Proteomes" id="UP000314294"/>
    </source>
</evidence>
<dbReference type="Proteomes" id="UP000314294">
    <property type="component" value="Unassembled WGS sequence"/>
</dbReference>
<evidence type="ECO:0000256" key="1">
    <source>
        <dbReference type="SAM" id="MobiDB-lite"/>
    </source>
</evidence>
<evidence type="ECO:0000313" key="2">
    <source>
        <dbReference type="EMBL" id="TNN59908.1"/>
    </source>
</evidence>
<comment type="caution">
    <text evidence="2">The sequence shown here is derived from an EMBL/GenBank/DDBJ whole genome shotgun (WGS) entry which is preliminary data.</text>
</comment>
<organism evidence="2 3">
    <name type="scientific">Liparis tanakae</name>
    <name type="common">Tanaka's snailfish</name>
    <dbReference type="NCBI Taxonomy" id="230148"/>
    <lineage>
        <taxon>Eukaryota</taxon>
        <taxon>Metazoa</taxon>
        <taxon>Chordata</taxon>
        <taxon>Craniata</taxon>
        <taxon>Vertebrata</taxon>
        <taxon>Euteleostomi</taxon>
        <taxon>Actinopterygii</taxon>
        <taxon>Neopterygii</taxon>
        <taxon>Teleostei</taxon>
        <taxon>Neoteleostei</taxon>
        <taxon>Acanthomorphata</taxon>
        <taxon>Eupercaria</taxon>
        <taxon>Perciformes</taxon>
        <taxon>Cottioidei</taxon>
        <taxon>Cottales</taxon>
        <taxon>Liparidae</taxon>
        <taxon>Liparis</taxon>
    </lineage>
</organism>
<dbReference type="EMBL" id="SRLO01000345">
    <property type="protein sequence ID" value="TNN59908.1"/>
    <property type="molecule type" value="Genomic_DNA"/>
</dbReference>
<sequence length="234" mass="24747">MCILPVWACFTDETMRQISEVLVKHLKRPLIISQPPHGSTVQLDEEGRPELQVGWVGEEVRSTSSEELSKGSGPSVALSPVGLNAEDSVPRTSPSLSESRSSVLLCPPRLKSSQSTRAAGLQFILNTAPALLPSSRLATSAAVVSTVQSTGRGVLSGEAEGAGLAVSAADTPGELLVGGAPKDRFLLCLWRLLPSKELTEVVLFTDVRLYMLADLTAGMLAFLAAPPIALATWF</sequence>
<reference evidence="2 3" key="1">
    <citation type="submission" date="2019-03" db="EMBL/GenBank/DDBJ databases">
        <title>First draft genome of Liparis tanakae, snailfish: a comprehensive survey of snailfish specific genes.</title>
        <authorList>
            <person name="Kim W."/>
            <person name="Song I."/>
            <person name="Jeong J.-H."/>
            <person name="Kim D."/>
            <person name="Kim S."/>
            <person name="Ryu S."/>
            <person name="Song J.Y."/>
            <person name="Lee S.K."/>
        </authorList>
    </citation>
    <scope>NUCLEOTIDE SEQUENCE [LARGE SCALE GENOMIC DNA]</scope>
    <source>
        <tissue evidence="2">Muscle</tissue>
    </source>
</reference>
<name>A0A4Z2H212_9TELE</name>
<feature type="region of interest" description="Disordered" evidence="1">
    <location>
        <begin position="62"/>
        <end position="99"/>
    </location>
</feature>
<protein>
    <submittedName>
        <fullName evidence="2">Uncharacterized protein</fullName>
    </submittedName>
</protein>
<keyword evidence="3" id="KW-1185">Reference proteome</keyword>
<dbReference type="AlphaFoldDB" id="A0A4Z2H212"/>